<proteinExistence type="predicted"/>
<reference evidence="3 4" key="1">
    <citation type="submission" date="2017-03" db="EMBL/GenBank/DDBJ databases">
        <title>Genomes of endolithic fungi from Antarctica.</title>
        <authorList>
            <person name="Coleine C."/>
            <person name="Masonjones S."/>
            <person name="Stajich J.E."/>
        </authorList>
    </citation>
    <scope>NUCLEOTIDE SEQUENCE [LARGE SCALE GENOMIC DNA]</scope>
    <source>
        <strain evidence="3 4">CCFEE 5311</strain>
    </source>
</reference>
<dbReference type="PANTHER" id="PTHR47435:SF4">
    <property type="entry name" value="KELCH REPEAT PROTEIN (AFU_ORTHOLOGUE AFUA_5G12780)"/>
    <property type="match status" value="1"/>
</dbReference>
<dbReference type="PANTHER" id="PTHR47435">
    <property type="entry name" value="KELCH REPEAT PROTEIN (AFU_ORTHOLOGUE AFUA_5G12780)"/>
    <property type="match status" value="1"/>
</dbReference>
<accession>A0A4U0UFY9</accession>
<evidence type="ECO:0000256" key="2">
    <source>
        <dbReference type="ARBA" id="ARBA00023004"/>
    </source>
</evidence>
<dbReference type="STRING" id="329885.A0A4U0UFY9"/>
<dbReference type="Pfam" id="PF24681">
    <property type="entry name" value="Kelch_KLHDC2_KLHL20_DRC7"/>
    <property type="match status" value="1"/>
</dbReference>
<dbReference type="EMBL" id="NAJP01000080">
    <property type="protein sequence ID" value="TKA34478.1"/>
    <property type="molecule type" value="Genomic_DNA"/>
</dbReference>
<gene>
    <name evidence="3" type="ORF">B0A54_14181</name>
</gene>
<evidence type="ECO:0000313" key="3">
    <source>
        <dbReference type="EMBL" id="TKA34478.1"/>
    </source>
</evidence>
<keyword evidence="1" id="KW-0677">Repeat</keyword>
<dbReference type="Gene3D" id="2.120.10.80">
    <property type="entry name" value="Kelch-type beta propeller"/>
    <property type="match status" value="2"/>
</dbReference>
<name>A0A4U0UFY9_9PEZI</name>
<sequence>MKATWTAVNSSEQLQRSSHNVAALGSDVYVFGGELKPRQPRDDDIFVIPIKHQDGNDTTVTKVTTSTEASRPSPRVGSAVAKLGTKLYFFSGRGGEAMAPVKEQGALWVFDTSENDWKLESPSADQAYPEARSYHAMTCDGEKTIYVHAGCPEKGRLADLWAYDTHAKTWKELAGAPGTSRGGPSIAFADGKLWRMNGFDGEKEVGGSVDCYDPHSNTWSSKTFDADGKAGPGARSVATLLPVKVGGKTYLVTLFGESDPSSLGHQGAGKRLSDAWAYDISADKWQQIETEVQGGGPAPAARGWFDADVIEASGGEAIVVSGGLAEQNERLGDTWLLSFTNP</sequence>
<dbReference type="OrthoDB" id="10250130at2759"/>
<dbReference type="SUPFAM" id="SSF117281">
    <property type="entry name" value="Kelch motif"/>
    <property type="match status" value="1"/>
</dbReference>
<keyword evidence="2" id="KW-0408">Iron</keyword>
<organism evidence="3 4">
    <name type="scientific">Friedmanniomyces endolithicus</name>
    <dbReference type="NCBI Taxonomy" id="329885"/>
    <lineage>
        <taxon>Eukaryota</taxon>
        <taxon>Fungi</taxon>
        <taxon>Dikarya</taxon>
        <taxon>Ascomycota</taxon>
        <taxon>Pezizomycotina</taxon>
        <taxon>Dothideomycetes</taxon>
        <taxon>Dothideomycetidae</taxon>
        <taxon>Mycosphaerellales</taxon>
        <taxon>Teratosphaeriaceae</taxon>
        <taxon>Friedmanniomyces</taxon>
    </lineage>
</organism>
<protein>
    <recommendedName>
        <fullName evidence="5">Nitrile-specifier protein 5</fullName>
    </recommendedName>
</protein>
<comment type="caution">
    <text evidence="3">The sequence shown here is derived from an EMBL/GenBank/DDBJ whole genome shotgun (WGS) entry which is preliminary data.</text>
</comment>
<evidence type="ECO:0008006" key="5">
    <source>
        <dbReference type="Google" id="ProtNLM"/>
    </source>
</evidence>
<dbReference type="Proteomes" id="UP000310066">
    <property type="component" value="Unassembled WGS sequence"/>
</dbReference>
<dbReference type="InterPro" id="IPR015915">
    <property type="entry name" value="Kelch-typ_b-propeller"/>
</dbReference>
<evidence type="ECO:0000256" key="1">
    <source>
        <dbReference type="ARBA" id="ARBA00022737"/>
    </source>
</evidence>
<dbReference type="GO" id="GO:0019760">
    <property type="term" value="P:glucosinolate metabolic process"/>
    <property type="evidence" value="ECO:0007669"/>
    <property type="project" value="UniProtKB-ARBA"/>
</dbReference>
<dbReference type="AlphaFoldDB" id="A0A4U0UFY9"/>
<evidence type="ECO:0000313" key="4">
    <source>
        <dbReference type="Proteomes" id="UP000310066"/>
    </source>
</evidence>